<protein>
    <recommendedName>
        <fullName evidence="10">Kinesin motor domain-containing protein</fullName>
    </recommendedName>
</protein>
<dbReference type="InterPro" id="IPR019821">
    <property type="entry name" value="Kinesin_motor_CS"/>
</dbReference>
<keyword evidence="3 7" id="KW-0067">ATP-binding</keyword>
<evidence type="ECO:0000313" key="11">
    <source>
        <dbReference type="EMBL" id="ROT70366.1"/>
    </source>
</evidence>
<feature type="compositionally biased region" description="Polar residues" evidence="9">
    <location>
        <begin position="1207"/>
        <end position="1219"/>
    </location>
</feature>
<dbReference type="STRING" id="6689.A0A423T1M7"/>
<dbReference type="Pfam" id="PF00225">
    <property type="entry name" value="Kinesin"/>
    <property type="match status" value="1"/>
</dbReference>
<dbReference type="GO" id="GO:0000278">
    <property type="term" value="P:mitotic cell cycle"/>
    <property type="evidence" value="ECO:0007669"/>
    <property type="project" value="TreeGrafter"/>
</dbReference>
<evidence type="ECO:0000256" key="2">
    <source>
        <dbReference type="ARBA" id="ARBA00022741"/>
    </source>
</evidence>
<dbReference type="FunFam" id="3.40.850.10:FF:000177">
    <property type="entry name" value="Kinesin-like protein"/>
    <property type="match status" value="1"/>
</dbReference>
<dbReference type="PROSITE" id="PS50067">
    <property type="entry name" value="KINESIN_MOTOR_2"/>
    <property type="match status" value="1"/>
</dbReference>
<feature type="compositionally biased region" description="Low complexity" evidence="9">
    <location>
        <begin position="467"/>
        <end position="486"/>
    </location>
</feature>
<keyword evidence="6" id="KW-0206">Cytoskeleton</keyword>
<proteinExistence type="inferred from homology"/>
<feature type="compositionally biased region" description="Polar residues" evidence="9">
    <location>
        <begin position="1512"/>
        <end position="1526"/>
    </location>
</feature>
<feature type="domain" description="Kinesin motor" evidence="10">
    <location>
        <begin position="4"/>
        <end position="331"/>
    </location>
</feature>
<reference evidence="11 12" key="1">
    <citation type="submission" date="2018-04" db="EMBL/GenBank/DDBJ databases">
        <authorList>
            <person name="Zhang X."/>
            <person name="Yuan J."/>
            <person name="Li F."/>
            <person name="Xiang J."/>
        </authorList>
    </citation>
    <scope>NUCLEOTIDE SEQUENCE [LARGE SCALE GENOMIC DNA]</scope>
    <source>
        <tissue evidence="11">Muscle</tissue>
    </source>
</reference>
<dbReference type="InterPro" id="IPR027417">
    <property type="entry name" value="P-loop_NTPase"/>
</dbReference>
<evidence type="ECO:0000256" key="1">
    <source>
        <dbReference type="ARBA" id="ARBA00004245"/>
    </source>
</evidence>
<dbReference type="Proteomes" id="UP000283509">
    <property type="component" value="Unassembled WGS sequence"/>
</dbReference>
<dbReference type="SUPFAM" id="SSF52540">
    <property type="entry name" value="P-loop containing nucleoside triphosphate hydrolases"/>
    <property type="match status" value="1"/>
</dbReference>
<name>A0A423T1M7_PENVA</name>
<reference evidence="11 12" key="2">
    <citation type="submission" date="2019-01" db="EMBL/GenBank/DDBJ databases">
        <title>The decoding of complex shrimp genome reveals the adaptation for benthos swimmer, frequently molting mechanism and breeding impact on genome.</title>
        <authorList>
            <person name="Sun Y."/>
            <person name="Gao Y."/>
            <person name="Yu Y."/>
        </authorList>
    </citation>
    <scope>NUCLEOTIDE SEQUENCE [LARGE SCALE GENOMIC DNA]</scope>
    <source>
        <tissue evidence="11">Muscle</tissue>
    </source>
</reference>
<keyword evidence="6" id="KW-0963">Cytoplasm</keyword>
<evidence type="ECO:0000313" key="12">
    <source>
        <dbReference type="Proteomes" id="UP000283509"/>
    </source>
</evidence>
<evidence type="ECO:0000256" key="9">
    <source>
        <dbReference type="SAM" id="MobiDB-lite"/>
    </source>
</evidence>
<keyword evidence="12" id="KW-1185">Reference proteome</keyword>
<keyword evidence="5 7" id="KW-0505">Motor protein</keyword>
<dbReference type="Gene3D" id="3.40.850.10">
    <property type="entry name" value="Kinesin motor domain"/>
    <property type="match status" value="1"/>
</dbReference>
<evidence type="ECO:0000259" key="10">
    <source>
        <dbReference type="PROSITE" id="PS50067"/>
    </source>
</evidence>
<dbReference type="EMBL" id="QCYY01002437">
    <property type="protein sequence ID" value="ROT70366.1"/>
    <property type="molecule type" value="Genomic_DNA"/>
</dbReference>
<feature type="coiled-coil region" evidence="8">
    <location>
        <begin position="697"/>
        <end position="731"/>
    </location>
</feature>
<organism evidence="11 12">
    <name type="scientific">Penaeus vannamei</name>
    <name type="common">Whiteleg shrimp</name>
    <name type="synonym">Litopenaeus vannamei</name>
    <dbReference type="NCBI Taxonomy" id="6689"/>
    <lineage>
        <taxon>Eukaryota</taxon>
        <taxon>Metazoa</taxon>
        <taxon>Ecdysozoa</taxon>
        <taxon>Arthropoda</taxon>
        <taxon>Crustacea</taxon>
        <taxon>Multicrustacea</taxon>
        <taxon>Malacostraca</taxon>
        <taxon>Eumalacostraca</taxon>
        <taxon>Eucarida</taxon>
        <taxon>Decapoda</taxon>
        <taxon>Dendrobranchiata</taxon>
        <taxon>Penaeoidea</taxon>
        <taxon>Penaeidae</taxon>
        <taxon>Penaeus</taxon>
    </lineage>
</organism>
<dbReference type="PRINTS" id="PR00380">
    <property type="entry name" value="KINESINHEAVY"/>
</dbReference>
<evidence type="ECO:0000256" key="6">
    <source>
        <dbReference type="ARBA" id="ARBA00023212"/>
    </source>
</evidence>
<evidence type="ECO:0000256" key="4">
    <source>
        <dbReference type="ARBA" id="ARBA00023054"/>
    </source>
</evidence>
<dbReference type="GO" id="GO:0008017">
    <property type="term" value="F:microtubule binding"/>
    <property type="evidence" value="ECO:0007669"/>
    <property type="project" value="InterPro"/>
</dbReference>
<evidence type="ECO:0000256" key="3">
    <source>
        <dbReference type="ARBA" id="ARBA00022840"/>
    </source>
</evidence>
<feature type="binding site" evidence="7">
    <location>
        <begin position="89"/>
        <end position="96"/>
    </location>
    <ligand>
        <name>ATP</name>
        <dbReference type="ChEBI" id="CHEBI:30616"/>
    </ligand>
</feature>
<feature type="coiled-coil region" evidence="8">
    <location>
        <begin position="768"/>
        <end position="914"/>
    </location>
</feature>
<feature type="region of interest" description="Disordered" evidence="9">
    <location>
        <begin position="1510"/>
        <end position="1536"/>
    </location>
</feature>
<comment type="caution">
    <text evidence="11">The sequence shown here is derived from an EMBL/GenBank/DDBJ whole genome shotgun (WGS) entry which is preliminary data.</text>
</comment>
<keyword evidence="4 8" id="KW-0175">Coiled coil</keyword>
<comment type="subcellular location">
    <subcellularLocation>
        <location evidence="1">Cytoplasm</location>
        <location evidence="1">Cytoskeleton</location>
    </subcellularLocation>
</comment>
<dbReference type="PANTHER" id="PTHR47968">
    <property type="entry name" value="CENTROMERE PROTEIN E"/>
    <property type="match status" value="1"/>
</dbReference>
<feature type="region of interest" description="Disordered" evidence="9">
    <location>
        <begin position="460"/>
        <end position="495"/>
    </location>
</feature>
<dbReference type="OrthoDB" id="6362760at2759"/>
<comment type="similarity">
    <text evidence="7">Belongs to the TRAFAC class myosin-kinesin ATPase superfamily. Kinesin family.</text>
</comment>
<feature type="coiled-coil region" evidence="8">
    <location>
        <begin position="1241"/>
        <end position="1324"/>
    </location>
</feature>
<feature type="region of interest" description="Disordered" evidence="9">
    <location>
        <begin position="1574"/>
        <end position="1593"/>
    </location>
</feature>
<sequence>MSDNILVAVRVRPLITREVSDASAIQWQTGTDNTITQIDPATQKALCAPYTFDRVYSSDYSNADIYFKVAEPIVESALAGFNGTIFAYGQTSSGKTFTMMGNRDLPGIIPMAIQNIFNSIENTPDREYLIRVSYMEIYNENITDLLASRESRGKSLSVREDISGNVYVADLKEECVNCEESLLALMRKGDKNRHVGVTNMNERSSRSHTIFRIILESRERTEGDGSDSAVVVSQLNLVDLAGSENASQTGATGERLKEGGFINRSLFMLGRVISQLSDGEQFVNFRDSKLTRILQLSLGGNAKTAIICTVTPAAVDQTHSTLRFASRAKSIKNKPIVNEVLSEAALLKRYAKEIKKLKESLEKERNTDKAQEVEQVREMLDEQSRKNEDLQAKVTELKTMLVVSSLPKETDKKIIDKKKRLRRETWAAPAGLRAMRRSIAPLRIEPLHLDHEFVRPELPPWKDMGTLAEESSNSSQSPPLNSSSASDGFGRDDLSFNMDMAEQSKLGKLESSFNTPEILGTKRKRRVQFNFNLPPSFIDAECQTEESLLPKINLLRSPYPSTPKRGAGIPPGSPGTPAHVLRARNTELKQKLEEQNEWLEEWQAELSELKDFQKVELELLEESFQLKVADGPIDNTKLDAQAKEISSLKHSLKDSETLLLDANRALCQRTQDLASLQEQYQELVEENEIRCGYETELFTLREENKLLKKSMEEKERSLNQFKNEKQDFDMMMELALEKQKGKESDLRRSLEAAWEEIANHESTNVDAVRRRSMHVSQLEKEVDELRENQAEVQELKSSNAELKQQLEASQQEQQATQQLVNEQNLKLQEMMILVDKLRELDEQVSRIETLESELLRVQSELESKEQKNLHLQETANALQMQLEERESQGTATRIRELEEEIENLRDSAVGNNITCKPLQLLNATQGDCTTVSSEISRKLSETLQVLEESIMLPSTPNRGSVSSMDEPFFQMQDFIIIKQQLLALQESLLAQEQQQQLQQQKFEDHIKEDILHKQLYHSQIIAEMESQINSWKMAEALCADYIAYSHAPFTHTSSKVEEVEQVKASLQEELKVSSDTVDTLLERLGDMDKFKLVYEEEKAVLEKQLKDYQQRVEMLMVSASGTKDAMQQVEMMEKINQLECDLQASQKNFEDVADEVNRWKQEYTRQYEECEGLKAKLVKAEFLMDEQKEKYEEELSQLSTRLNTLVNSSSMTTPGLNTTGKKKKTRASDMEEQRNQYILLCSEREEKIKELEKTLENLRRSQGVISNVEEFQRELAWMKEKMEAAEKERDLLNSNFDSLEKDYEQLQRENVTHLKAELRRLQNNKYMDSTICEMKGSHHIEEAKAEHCEGGSFDYSSGSGVVMEVQVLGLKNMVYHLEKDKKQLQNECKIMEQHVDHYKKKAQEWKDTAMKEKKLGEKITKELESKRAEIKQYQTAIEENRSSSERQKFELGQHRETIAKLEKEKQEHLQKMHADSTAVTSNMRRQTILGPVKEVTSDFSKGATNYEEVKSRSASLAPSSTGSQLHLGTHNAPLPSQTRIERLPGAKIPPAEAQKTDGKVPMWQSLNKENKDYSKYYLPSSTKKKQEEECKTQ</sequence>
<gene>
    <name evidence="11" type="ORF">C7M84_011347</name>
</gene>
<feature type="coiled-coil region" evidence="8">
    <location>
        <begin position="1367"/>
        <end position="1471"/>
    </location>
</feature>
<dbReference type="InterPro" id="IPR036961">
    <property type="entry name" value="Kinesin_motor_dom_sf"/>
</dbReference>
<dbReference type="InterPro" id="IPR027640">
    <property type="entry name" value="Kinesin-like_fam"/>
</dbReference>
<feature type="compositionally biased region" description="Basic and acidic residues" evidence="9">
    <location>
        <begin position="1584"/>
        <end position="1593"/>
    </location>
</feature>
<dbReference type="GO" id="GO:0005524">
    <property type="term" value="F:ATP binding"/>
    <property type="evidence" value="ECO:0007669"/>
    <property type="project" value="UniProtKB-UniRule"/>
</dbReference>
<evidence type="ECO:0000256" key="7">
    <source>
        <dbReference type="PROSITE-ProRule" id="PRU00283"/>
    </source>
</evidence>
<dbReference type="InterPro" id="IPR001752">
    <property type="entry name" value="Kinesin_motor_dom"/>
</dbReference>
<dbReference type="PROSITE" id="PS00411">
    <property type="entry name" value="KINESIN_MOTOR_1"/>
    <property type="match status" value="1"/>
</dbReference>
<accession>A0A423T1M7</accession>
<feature type="coiled-coil region" evidence="8">
    <location>
        <begin position="344"/>
        <end position="400"/>
    </location>
</feature>
<dbReference type="GO" id="GO:0003777">
    <property type="term" value="F:microtubule motor activity"/>
    <property type="evidence" value="ECO:0007669"/>
    <property type="project" value="InterPro"/>
</dbReference>
<feature type="region of interest" description="Disordered" evidence="9">
    <location>
        <begin position="1207"/>
        <end position="1229"/>
    </location>
</feature>
<dbReference type="GO" id="GO:0005874">
    <property type="term" value="C:microtubule"/>
    <property type="evidence" value="ECO:0007669"/>
    <property type="project" value="TreeGrafter"/>
</dbReference>
<evidence type="ECO:0000256" key="5">
    <source>
        <dbReference type="ARBA" id="ARBA00023175"/>
    </source>
</evidence>
<evidence type="ECO:0000256" key="8">
    <source>
        <dbReference type="SAM" id="Coils"/>
    </source>
</evidence>
<dbReference type="SMART" id="SM00129">
    <property type="entry name" value="KISc"/>
    <property type="match status" value="1"/>
</dbReference>
<dbReference type="PANTHER" id="PTHR47968:SF75">
    <property type="entry name" value="CENTROMERE-ASSOCIATED PROTEIN E"/>
    <property type="match status" value="1"/>
</dbReference>
<keyword evidence="2 7" id="KW-0547">Nucleotide-binding</keyword>
<dbReference type="CDD" id="cd01374">
    <property type="entry name" value="KISc_CENP_E"/>
    <property type="match status" value="1"/>
</dbReference>
<dbReference type="GO" id="GO:0007018">
    <property type="term" value="P:microtubule-based movement"/>
    <property type="evidence" value="ECO:0007669"/>
    <property type="project" value="InterPro"/>
</dbReference>